<dbReference type="PATRIC" id="fig|42234.21.peg.2379"/>
<evidence type="ECO:0000313" key="1">
    <source>
        <dbReference type="EMBL" id="KND36885.1"/>
    </source>
</evidence>
<reference evidence="2" key="1">
    <citation type="submission" date="2014-07" db="EMBL/GenBank/DDBJ databases">
        <title>Genome sequencing of plant-pathogenic Streptomyces species.</title>
        <authorList>
            <person name="Harrison J."/>
            <person name="Sapp M."/>
            <person name="Thwaites R."/>
            <person name="Studholme D.J."/>
        </authorList>
    </citation>
    <scope>NUCLEOTIDE SEQUENCE [LARGE SCALE GENOMIC DNA]</scope>
    <source>
        <strain evidence="2">NCPPB 4445</strain>
    </source>
</reference>
<evidence type="ECO:0008006" key="3">
    <source>
        <dbReference type="Google" id="ProtNLM"/>
    </source>
</evidence>
<dbReference type="OrthoDB" id="3855669at2"/>
<gene>
    <name evidence="1" type="ORF">IQ63_11555</name>
</gene>
<dbReference type="EMBL" id="JPPY01000075">
    <property type="protein sequence ID" value="KND36885.1"/>
    <property type="molecule type" value="Genomic_DNA"/>
</dbReference>
<comment type="caution">
    <text evidence="1">The sequence shown here is derived from an EMBL/GenBank/DDBJ whole genome shotgun (WGS) entry which is preliminary data.</text>
</comment>
<sequence length="73" mass="8270">MTKIGTYVLDTRSNRIGEVMDHLNGHLQLRPIGGGVEWDCHPEDTELPTGEALLSERVRTRNRNTRTRGKLNS</sequence>
<proteinExistence type="predicted"/>
<organism evidence="1 2">
    <name type="scientific">Streptomyces acidiscabies</name>
    <dbReference type="NCBI Taxonomy" id="42234"/>
    <lineage>
        <taxon>Bacteria</taxon>
        <taxon>Bacillati</taxon>
        <taxon>Actinomycetota</taxon>
        <taxon>Actinomycetes</taxon>
        <taxon>Kitasatosporales</taxon>
        <taxon>Streptomycetaceae</taxon>
        <taxon>Streptomyces</taxon>
    </lineage>
</organism>
<protein>
    <recommendedName>
        <fullName evidence="3">DUF2171 domain-containing protein</fullName>
    </recommendedName>
</protein>
<name>A0A0L0KGY9_9ACTN</name>
<dbReference type="Proteomes" id="UP000037151">
    <property type="component" value="Unassembled WGS sequence"/>
</dbReference>
<dbReference type="AlphaFoldDB" id="A0A0L0KGY9"/>
<dbReference type="RefSeq" id="WP_050370544.1">
    <property type="nucleotide sequence ID" value="NZ_KQ257813.1"/>
</dbReference>
<accession>A0A0L0KGY9</accession>
<evidence type="ECO:0000313" key="2">
    <source>
        <dbReference type="Proteomes" id="UP000037151"/>
    </source>
</evidence>